<dbReference type="SFLD" id="SFLDS00003">
    <property type="entry name" value="Haloacid_Dehalogenase"/>
    <property type="match status" value="1"/>
</dbReference>
<feature type="transmembrane region" description="Helical" evidence="9">
    <location>
        <begin position="246"/>
        <end position="268"/>
    </location>
</feature>
<evidence type="ECO:0000256" key="7">
    <source>
        <dbReference type="ARBA" id="ARBA00023136"/>
    </source>
</evidence>
<dbReference type="Gene3D" id="3.40.1110.10">
    <property type="entry name" value="Calcium-transporting ATPase, cytoplasmic domain N"/>
    <property type="match status" value="2"/>
</dbReference>
<dbReference type="InterPro" id="IPR008250">
    <property type="entry name" value="ATPase_P-typ_transduc_dom_A_sf"/>
</dbReference>
<evidence type="ECO:0000256" key="3">
    <source>
        <dbReference type="ARBA" id="ARBA00022741"/>
    </source>
</evidence>
<feature type="transmembrane region" description="Helical" evidence="9">
    <location>
        <begin position="660"/>
        <end position="681"/>
    </location>
</feature>
<name>A0A1Y6G082_9SPHN</name>
<dbReference type="PANTHER" id="PTHR42861">
    <property type="entry name" value="CALCIUM-TRANSPORTING ATPASE"/>
    <property type="match status" value="1"/>
</dbReference>
<dbReference type="SUPFAM" id="SSF81665">
    <property type="entry name" value="Calcium ATPase, transmembrane domain M"/>
    <property type="match status" value="1"/>
</dbReference>
<dbReference type="PRINTS" id="PR00119">
    <property type="entry name" value="CATATPASE"/>
</dbReference>
<evidence type="ECO:0000256" key="4">
    <source>
        <dbReference type="ARBA" id="ARBA00022840"/>
    </source>
</evidence>
<dbReference type="InterPro" id="IPR023298">
    <property type="entry name" value="ATPase_P-typ_TM_dom_sf"/>
</dbReference>
<keyword evidence="4" id="KW-0067">ATP-binding</keyword>
<keyword evidence="7 9" id="KW-0472">Membrane</keyword>
<feature type="transmembrane region" description="Helical" evidence="9">
    <location>
        <begin position="728"/>
        <end position="756"/>
    </location>
</feature>
<dbReference type="Gene3D" id="3.40.50.1000">
    <property type="entry name" value="HAD superfamily/HAD-like"/>
    <property type="match status" value="2"/>
</dbReference>
<dbReference type="PROSITE" id="PS00154">
    <property type="entry name" value="ATPASE_E1_E2"/>
    <property type="match status" value="1"/>
</dbReference>
<dbReference type="Pfam" id="PF00690">
    <property type="entry name" value="Cation_ATPase_N"/>
    <property type="match status" value="1"/>
</dbReference>
<dbReference type="GO" id="GO:0015662">
    <property type="term" value="F:P-type ion transporter activity"/>
    <property type="evidence" value="ECO:0007669"/>
    <property type="project" value="UniProtKB-ARBA"/>
</dbReference>
<feature type="domain" description="Cation-transporting P-type ATPase N-terminal" evidence="10">
    <location>
        <begin position="4"/>
        <end position="78"/>
    </location>
</feature>
<sequence>MIDQAPDADGSGTVAEADAEATNGLSESEAQARLAAEGPNELPREGRRTTARIVIEVLREPMLALLVAGGLVYFALGDLGEAMILTLLAGLSVGITVIQESRSERALEALRDLASPRALVIRGGVRRRIPGREVVRGDRLVLAEGDRVPADGWLVEAHGLSVDESLLTGESVAVRKSSATAPFPLTAPRPGGDMLPYVYSGSLVVGGNGLCAVQATGALSEIGRIGQSLASFEIETPRLYGQTRRLVLMFAAGGVGASLLAVMLYGLLRDNWLEGALAGIALGMAMLPEEFPVVLAVFMAMGAMRLSRVRVLARRAAAIETLGSTTVLCTDKTGTLTQNRMAITELRLPDGRSFDTRRGDAMPTDFRSIVTLGTLASAPEPFDPMEIAFHELQSRGDAGQRAPDRTEAWRLRQRYPLDPALLAVSHLWETGGSEQMVAAKGAPEAIAGLCRLEPHDHAALRDAADSMATEGLRVLSVAEARWTGSTPPANPREFGFVFRGLVGFEDPLRPSVRAAMAQCRSAGIHVVMITGDYPETARAIAREAGIAQGEVVTGPMLAAMDDAELARTLQRVTVFARIMPEQKLRIVAAFKAAGAVVGMTGDGVNDAPSLKAAHIGIAMGGRGTDVAREASSIVLLDDDFGSIVTAIRVGRRIFDNLRKATAFIIAVHIPIAGLALAPLLFGLPILLAPLHIALLEMIVDPVCSLVFESEIEEDDIMLRPPRHPDSVLMPRATLGWSFGQGMIAIAAIAVLLSWGWAAGIGENQLRSLAYFALVAIILGLVLVNRSFSSSLVRAVTRPNRALVAVAASVTLLLLAAQFVRPVAELLSFAPLNISEAAALAVTVLLVPLLLEGLKRFLNAGRSV</sequence>
<dbReference type="InterPro" id="IPR004014">
    <property type="entry name" value="ATPase_P-typ_cation-transptr_N"/>
</dbReference>
<organism evidence="11 12">
    <name type="scientific">Sphingopyxis terrae subsp. ummariensis</name>
    <dbReference type="NCBI Taxonomy" id="429001"/>
    <lineage>
        <taxon>Bacteria</taxon>
        <taxon>Pseudomonadati</taxon>
        <taxon>Pseudomonadota</taxon>
        <taxon>Alphaproteobacteria</taxon>
        <taxon>Sphingomonadales</taxon>
        <taxon>Sphingomonadaceae</taxon>
        <taxon>Sphingopyxis</taxon>
    </lineage>
</organism>
<dbReference type="PRINTS" id="PR00120">
    <property type="entry name" value="HATPASE"/>
</dbReference>
<dbReference type="Pfam" id="PF00122">
    <property type="entry name" value="E1-E2_ATPase"/>
    <property type="match status" value="1"/>
</dbReference>
<keyword evidence="2 9" id="KW-0812">Transmembrane</keyword>
<feature type="transmembrane region" description="Helical" evidence="9">
    <location>
        <begin position="768"/>
        <end position="787"/>
    </location>
</feature>
<dbReference type="SUPFAM" id="SSF56784">
    <property type="entry name" value="HAD-like"/>
    <property type="match status" value="1"/>
</dbReference>
<evidence type="ECO:0000259" key="10">
    <source>
        <dbReference type="SMART" id="SM00831"/>
    </source>
</evidence>
<keyword evidence="3" id="KW-0547">Nucleotide-binding</keyword>
<keyword evidence="5" id="KW-1278">Translocase</keyword>
<evidence type="ECO:0000256" key="2">
    <source>
        <dbReference type="ARBA" id="ARBA00022692"/>
    </source>
</evidence>
<feature type="transmembrane region" description="Helical" evidence="9">
    <location>
        <begin position="82"/>
        <end position="98"/>
    </location>
</feature>
<dbReference type="NCBIfam" id="TIGR01494">
    <property type="entry name" value="ATPase_P-type"/>
    <property type="match status" value="1"/>
</dbReference>
<dbReference type="InterPro" id="IPR036412">
    <property type="entry name" value="HAD-like_sf"/>
</dbReference>
<gene>
    <name evidence="11" type="ORF">SAMN06295984_3425</name>
</gene>
<feature type="transmembrane region" description="Helical" evidence="9">
    <location>
        <begin position="57"/>
        <end position="76"/>
    </location>
</feature>
<dbReference type="Pfam" id="PF00702">
    <property type="entry name" value="Hydrolase"/>
    <property type="match status" value="1"/>
</dbReference>
<evidence type="ECO:0000256" key="9">
    <source>
        <dbReference type="SAM" id="Phobius"/>
    </source>
</evidence>
<dbReference type="InterPro" id="IPR006068">
    <property type="entry name" value="ATPase_P-typ_cation-transptr_C"/>
</dbReference>
<feature type="region of interest" description="Disordered" evidence="8">
    <location>
        <begin position="1"/>
        <end position="45"/>
    </location>
</feature>
<proteinExistence type="predicted"/>
<dbReference type="Proteomes" id="UP000194469">
    <property type="component" value="Unassembled WGS sequence"/>
</dbReference>
<feature type="transmembrane region" description="Helical" evidence="9">
    <location>
        <begin position="831"/>
        <end position="850"/>
    </location>
</feature>
<dbReference type="Gene3D" id="2.70.150.10">
    <property type="entry name" value="Calcium-transporting ATPase, cytoplasmic transduction domain A"/>
    <property type="match status" value="1"/>
</dbReference>
<dbReference type="Gene3D" id="1.20.1110.10">
    <property type="entry name" value="Calcium-transporting ATPase, transmembrane domain"/>
    <property type="match status" value="2"/>
</dbReference>
<dbReference type="SFLD" id="SFLDG00002">
    <property type="entry name" value="C1.7:_P-type_atpase_like"/>
    <property type="match status" value="1"/>
</dbReference>
<dbReference type="InterPro" id="IPR001757">
    <property type="entry name" value="P_typ_ATPase"/>
</dbReference>
<evidence type="ECO:0000256" key="5">
    <source>
        <dbReference type="ARBA" id="ARBA00022967"/>
    </source>
</evidence>
<dbReference type="AlphaFoldDB" id="A0A1Y6G082"/>
<dbReference type="SMART" id="SM00831">
    <property type="entry name" value="Cation_ATPase_N"/>
    <property type="match status" value="1"/>
</dbReference>
<dbReference type="InterPro" id="IPR059000">
    <property type="entry name" value="ATPase_P-type_domA"/>
</dbReference>
<feature type="transmembrane region" description="Helical" evidence="9">
    <location>
        <begin position="799"/>
        <end position="819"/>
    </location>
</feature>
<keyword evidence="6 9" id="KW-1133">Transmembrane helix</keyword>
<dbReference type="GO" id="GO:0016020">
    <property type="term" value="C:membrane"/>
    <property type="evidence" value="ECO:0007669"/>
    <property type="project" value="UniProtKB-SubCell"/>
</dbReference>
<accession>A0A1Y6G082</accession>
<dbReference type="EMBL" id="FXWL01000006">
    <property type="protein sequence ID" value="SMQ79547.1"/>
    <property type="molecule type" value="Genomic_DNA"/>
</dbReference>
<evidence type="ECO:0000313" key="12">
    <source>
        <dbReference type="Proteomes" id="UP000194469"/>
    </source>
</evidence>
<dbReference type="InterPro" id="IPR023299">
    <property type="entry name" value="ATPase_P-typ_cyto_dom_N"/>
</dbReference>
<evidence type="ECO:0000256" key="1">
    <source>
        <dbReference type="ARBA" id="ARBA00004141"/>
    </source>
</evidence>
<evidence type="ECO:0000313" key="11">
    <source>
        <dbReference type="EMBL" id="SMQ79547.1"/>
    </source>
</evidence>
<protein>
    <submittedName>
        <fullName evidence="11">Ca2+-transporting ATPase</fullName>
    </submittedName>
</protein>
<evidence type="ECO:0000256" key="6">
    <source>
        <dbReference type="ARBA" id="ARBA00022989"/>
    </source>
</evidence>
<dbReference type="GO" id="GO:0005524">
    <property type="term" value="F:ATP binding"/>
    <property type="evidence" value="ECO:0007669"/>
    <property type="project" value="UniProtKB-KW"/>
</dbReference>
<keyword evidence="12" id="KW-1185">Reference proteome</keyword>
<dbReference type="InterPro" id="IPR018303">
    <property type="entry name" value="ATPase_P-typ_P_site"/>
</dbReference>
<dbReference type="Pfam" id="PF00689">
    <property type="entry name" value="Cation_ATPase_C"/>
    <property type="match status" value="1"/>
</dbReference>
<dbReference type="SFLD" id="SFLDF00027">
    <property type="entry name" value="p-type_atpase"/>
    <property type="match status" value="1"/>
</dbReference>
<dbReference type="SUPFAM" id="SSF81660">
    <property type="entry name" value="Metal cation-transporting ATPase, ATP-binding domain N"/>
    <property type="match status" value="1"/>
</dbReference>
<dbReference type="SUPFAM" id="SSF81653">
    <property type="entry name" value="Calcium ATPase, transduction domain A"/>
    <property type="match status" value="1"/>
</dbReference>
<dbReference type="InterPro" id="IPR023214">
    <property type="entry name" value="HAD_sf"/>
</dbReference>
<dbReference type="InterPro" id="IPR044492">
    <property type="entry name" value="P_typ_ATPase_HD_dom"/>
</dbReference>
<dbReference type="GO" id="GO:0016887">
    <property type="term" value="F:ATP hydrolysis activity"/>
    <property type="evidence" value="ECO:0007669"/>
    <property type="project" value="InterPro"/>
</dbReference>
<evidence type="ECO:0000256" key="8">
    <source>
        <dbReference type="SAM" id="MobiDB-lite"/>
    </source>
</evidence>
<feature type="transmembrane region" description="Helical" evidence="9">
    <location>
        <begin position="280"/>
        <end position="304"/>
    </location>
</feature>
<comment type="subcellular location">
    <subcellularLocation>
        <location evidence="1">Membrane</location>
        <topology evidence="1">Multi-pass membrane protein</topology>
    </subcellularLocation>
</comment>
<reference evidence="12" key="1">
    <citation type="submission" date="2017-04" db="EMBL/GenBank/DDBJ databases">
        <authorList>
            <person name="Varghese N."/>
            <person name="Submissions S."/>
        </authorList>
    </citation>
    <scope>NUCLEOTIDE SEQUENCE [LARGE SCALE GENOMIC DNA]</scope>
    <source>
        <strain evidence="12">UI2</strain>
    </source>
</reference>